<comment type="caution">
    <text evidence="2">The sequence shown here is derived from an EMBL/GenBank/DDBJ whole genome shotgun (WGS) entry which is preliminary data.</text>
</comment>
<dbReference type="Pfam" id="PF13417">
    <property type="entry name" value="GST_N_3"/>
    <property type="match status" value="1"/>
</dbReference>
<dbReference type="InterPro" id="IPR040079">
    <property type="entry name" value="Glutathione_S-Trfase"/>
</dbReference>
<dbReference type="InterPro" id="IPR004045">
    <property type="entry name" value="Glutathione_S-Trfase_N"/>
</dbReference>
<protein>
    <recommendedName>
        <fullName evidence="1">GST N-terminal domain-containing protein</fullName>
    </recommendedName>
</protein>
<dbReference type="SFLD" id="SFLDG00358">
    <property type="entry name" value="Main_(cytGST)"/>
    <property type="match status" value="1"/>
</dbReference>
<dbReference type="SUPFAM" id="SSF47616">
    <property type="entry name" value="GST C-terminal domain-like"/>
    <property type="match status" value="1"/>
</dbReference>
<proteinExistence type="predicted"/>
<dbReference type="PANTHER" id="PTHR44328:SF11">
    <property type="entry name" value="GLUTATHIONE S-TRANSFERASE L2, CHLOROPLASTIC"/>
    <property type="match status" value="1"/>
</dbReference>
<dbReference type="Gene3D" id="1.20.1050.10">
    <property type="match status" value="1"/>
</dbReference>
<accession>A0ABQ7V8C4</accession>
<evidence type="ECO:0000259" key="1">
    <source>
        <dbReference type="PROSITE" id="PS50404"/>
    </source>
</evidence>
<dbReference type="PANTHER" id="PTHR44328">
    <property type="entry name" value="GLUTATHIONE S-TRANSFERASE L1"/>
    <property type="match status" value="1"/>
</dbReference>
<dbReference type="EMBL" id="JAIVGD010000015">
    <property type="protein sequence ID" value="KAH0759744.1"/>
    <property type="molecule type" value="Genomic_DNA"/>
</dbReference>
<feature type="domain" description="GST N-terminal" evidence="1">
    <location>
        <begin position="84"/>
        <end position="165"/>
    </location>
</feature>
<dbReference type="InterPro" id="IPR044629">
    <property type="entry name" value="GSTL1/2/3"/>
</dbReference>
<dbReference type="SUPFAM" id="SSF52833">
    <property type="entry name" value="Thioredoxin-like"/>
    <property type="match status" value="1"/>
</dbReference>
<dbReference type="Pfam" id="PF13410">
    <property type="entry name" value="GST_C_2"/>
    <property type="match status" value="1"/>
</dbReference>
<evidence type="ECO:0000313" key="2">
    <source>
        <dbReference type="EMBL" id="KAH0759744.1"/>
    </source>
</evidence>
<dbReference type="Gene3D" id="3.40.30.10">
    <property type="entry name" value="Glutaredoxin"/>
    <property type="match status" value="1"/>
</dbReference>
<dbReference type="SFLD" id="SFLDS00019">
    <property type="entry name" value="Glutathione_Transferase_(cytos"/>
    <property type="match status" value="1"/>
</dbReference>
<organism evidence="2 3">
    <name type="scientific">Solanum tuberosum</name>
    <name type="common">Potato</name>
    <dbReference type="NCBI Taxonomy" id="4113"/>
    <lineage>
        <taxon>Eukaryota</taxon>
        <taxon>Viridiplantae</taxon>
        <taxon>Streptophyta</taxon>
        <taxon>Embryophyta</taxon>
        <taxon>Tracheophyta</taxon>
        <taxon>Spermatophyta</taxon>
        <taxon>Magnoliopsida</taxon>
        <taxon>eudicotyledons</taxon>
        <taxon>Gunneridae</taxon>
        <taxon>Pentapetalae</taxon>
        <taxon>asterids</taxon>
        <taxon>lamiids</taxon>
        <taxon>Solanales</taxon>
        <taxon>Solanaceae</taxon>
        <taxon>Solanoideae</taxon>
        <taxon>Solaneae</taxon>
        <taxon>Solanum</taxon>
    </lineage>
</organism>
<dbReference type="InterPro" id="IPR036282">
    <property type="entry name" value="Glutathione-S-Trfase_C_sf"/>
</dbReference>
<dbReference type="Proteomes" id="UP000826656">
    <property type="component" value="Unassembled WGS sequence"/>
</dbReference>
<dbReference type="InterPro" id="IPR036249">
    <property type="entry name" value="Thioredoxin-like_sf"/>
</dbReference>
<reference evidence="2 3" key="1">
    <citation type="journal article" date="2021" name="bioRxiv">
        <title>Chromosome-scale and haplotype-resolved genome assembly of a tetraploid potato cultivar.</title>
        <authorList>
            <person name="Sun H."/>
            <person name="Jiao W.-B."/>
            <person name="Krause K."/>
            <person name="Campoy J.A."/>
            <person name="Goel M."/>
            <person name="Folz-Donahue K."/>
            <person name="Kukat C."/>
            <person name="Huettel B."/>
            <person name="Schneeberger K."/>
        </authorList>
    </citation>
    <scope>NUCLEOTIDE SEQUENCE [LARGE SCALE GENOMIC DNA]</scope>
    <source>
        <strain evidence="2">SolTubOtavaFocal</strain>
        <tissue evidence="2">Leaves</tissue>
    </source>
</reference>
<keyword evidence="3" id="KW-1185">Reference proteome</keyword>
<dbReference type="PROSITE" id="PS50404">
    <property type="entry name" value="GST_NTER"/>
    <property type="match status" value="1"/>
</dbReference>
<evidence type="ECO:0000313" key="3">
    <source>
        <dbReference type="Proteomes" id="UP000826656"/>
    </source>
</evidence>
<name>A0ABQ7V8C4_SOLTU</name>
<sequence length="326" mass="36526">MAASSIGYQIHINVNSPILLPLRTNFSSLSFTFSNAKYPLKWNHIGCPKICALPAVSIMASGSSREMLPPALDSSSEPPAIFDGTPKLYISYSCPYAQRTWIARNCKGLQEEIKLVPIDLKNRPDWYKEKVYPANKVPSLEHNNEVKGESMDLIRYIDSNFEGPSLFPDDPSKREFAEELFSYFDSFYKAVISSLKEDKINDAIAAFDSIEIALSKFVDGSFFLGSFSLVDIAYAPFIERFQPFLLEVKNYDITTGRTKLAAWIKMIILYVSGDKLRCLDVHAQSLSAYLPTEAKIHKVEILAPPPITCSESTLYPLGYCPSPDLT</sequence>
<gene>
    <name evidence="2" type="ORF">KY290_023237</name>
</gene>